<keyword evidence="2" id="KW-1185">Reference proteome</keyword>
<dbReference type="OrthoDB" id="3503208at2759"/>
<sequence length="242" mass="27173">MASSTPASPLQVVSRPEWLTARLSLLAEEKALSRARDAVASARRALPVVEITKPYTFHTLSGTPITLAGLFAGRRQLIVYHYMFSPTGSAGCSSCSVVADNFGHLSHINSRDTTLVAISRAPASKIAQFQQRMGWDFPWYSSNESDFNYDFDVTLDGAVKPESYNYMSTEETVERFGTGQELPGISVFLRDGERVFHTWSGYGRQIDMVINTYQYLDLTKLGRQEEDMEVGMFGFTYHDKYE</sequence>
<evidence type="ECO:0000313" key="1">
    <source>
        <dbReference type="EMBL" id="OCK82272.1"/>
    </source>
</evidence>
<dbReference type="InterPro" id="IPR036249">
    <property type="entry name" value="Thioredoxin-like_sf"/>
</dbReference>
<dbReference type="Pfam" id="PF05988">
    <property type="entry name" value="DUF899"/>
    <property type="match status" value="1"/>
</dbReference>
<name>A0A8E2EE36_9PEZI</name>
<reference evidence="1 2" key="1">
    <citation type="journal article" date="2016" name="Nat. Commun.">
        <title>Ectomycorrhizal ecology is imprinted in the genome of the dominant symbiotic fungus Cenococcum geophilum.</title>
        <authorList>
            <consortium name="DOE Joint Genome Institute"/>
            <person name="Peter M."/>
            <person name="Kohler A."/>
            <person name="Ohm R.A."/>
            <person name="Kuo A."/>
            <person name="Krutzmann J."/>
            <person name="Morin E."/>
            <person name="Arend M."/>
            <person name="Barry K.W."/>
            <person name="Binder M."/>
            <person name="Choi C."/>
            <person name="Clum A."/>
            <person name="Copeland A."/>
            <person name="Grisel N."/>
            <person name="Haridas S."/>
            <person name="Kipfer T."/>
            <person name="LaButti K."/>
            <person name="Lindquist E."/>
            <person name="Lipzen A."/>
            <person name="Maire R."/>
            <person name="Meier B."/>
            <person name="Mihaltcheva S."/>
            <person name="Molinier V."/>
            <person name="Murat C."/>
            <person name="Poggeler S."/>
            <person name="Quandt C.A."/>
            <person name="Sperisen C."/>
            <person name="Tritt A."/>
            <person name="Tisserant E."/>
            <person name="Crous P.W."/>
            <person name="Henrissat B."/>
            <person name="Nehls U."/>
            <person name="Egli S."/>
            <person name="Spatafora J.W."/>
            <person name="Grigoriev I.V."/>
            <person name="Martin F.M."/>
        </authorList>
    </citation>
    <scope>NUCLEOTIDE SEQUENCE [LARGE SCALE GENOMIC DNA]</scope>
    <source>
        <strain evidence="1 2">CBS 459.81</strain>
    </source>
</reference>
<organism evidence="1 2">
    <name type="scientific">Lepidopterella palustris CBS 459.81</name>
    <dbReference type="NCBI Taxonomy" id="1314670"/>
    <lineage>
        <taxon>Eukaryota</taxon>
        <taxon>Fungi</taxon>
        <taxon>Dikarya</taxon>
        <taxon>Ascomycota</taxon>
        <taxon>Pezizomycotina</taxon>
        <taxon>Dothideomycetes</taxon>
        <taxon>Pleosporomycetidae</taxon>
        <taxon>Mytilinidiales</taxon>
        <taxon>Argynnaceae</taxon>
        <taxon>Lepidopterella</taxon>
    </lineage>
</organism>
<gene>
    <name evidence="1" type="ORF">K432DRAFT_324527</name>
</gene>
<dbReference type="SUPFAM" id="SSF52833">
    <property type="entry name" value="Thioredoxin-like"/>
    <property type="match status" value="1"/>
</dbReference>
<proteinExistence type="predicted"/>
<accession>A0A8E2EE36</accession>
<dbReference type="EMBL" id="KV744893">
    <property type="protein sequence ID" value="OCK82272.1"/>
    <property type="molecule type" value="Genomic_DNA"/>
</dbReference>
<protein>
    <submittedName>
        <fullName evidence="1">DUF899-domain-containing protein</fullName>
    </submittedName>
</protein>
<dbReference type="Proteomes" id="UP000250266">
    <property type="component" value="Unassembled WGS sequence"/>
</dbReference>
<evidence type="ECO:0000313" key="2">
    <source>
        <dbReference type="Proteomes" id="UP000250266"/>
    </source>
</evidence>
<dbReference type="InterPro" id="IPR010296">
    <property type="entry name" value="DUF899_thioredox"/>
</dbReference>
<dbReference type="AlphaFoldDB" id="A0A8E2EE36"/>
<dbReference type="Gene3D" id="3.40.30.10">
    <property type="entry name" value="Glutaredoxin"/>
    <property type="match status" value="1"/>
</dbReference>